<dbReference type="Pfam" id="PF09331">
    <property type="entry name" value="DUF1985"/>
    <property type="match status" value="1"/>
</dbReference>
<dbReference type="STRING" id="63057.A0A2P5AVK4"/>
<evidence type="ECO:0000256" key="1">
    <source>
        <dbReference type="SAM" id="MobiDB-lite"/>
    </source>
</evidence>
<dbReference type="PANTHER" id="PTHR48449">
    <property type="entry name" value="DUF1985 DOMAIN-CONTAINING PROTEIN"/>
    <property type="match status" value="1"/>
</dbReference>
<evidence type="ECO:0000259" key="2">
    <source>
        <dbReference type="Pfam" id="PF09331"/>
    </source>
</evidence>
<comment type="caution">
    <text evidence="3">The sequence shown here is derived from an EMBL/GenBank/DDBJ whole genome shotgun (WGS) entry which is preliminary data.</text>
</comment>
<dbReference type="PANTHER" id="PTHR48449:SF1">
    <property type="entry name" value="DUF1985 DOMAIN-CONTAINING PROTEIN"/>
    <property type="match status" value="1"/>
</dbReference>
<protein>
    <recommendedName>
        <fullName evidence="2">DUF1985 domain-containing protein</fullName>
    </recommendedName>
</protein>
<dbReference type="EMBL" id="JXTC01000684">
    <property type="protein sequence ID" value="PON40566.1"/>
    <property type="molecule type" value="Genomic_DNA"/>
</dbReference>
<organism evidence="3 4">
    <name type="scientific">Trema orientale</name>
    <name type="common">Charcoal tree</name>
    <name type="synonym">Celtis orientalis</name>
    <dbReference type="NCBI Taxonomy" id="63057"/>
    <lineage>
        <taxon>Eukaryota</taxon>
        <taxon>Viridiplantae</taxon>
        <taxon>Streptophyta</taxon>
        <taxon>Embryophyta</taxon>
        <taxon>Tracheophyta</taxon>
        <taxon>Spermatophyta</taxon>
        <taxon>Magnoliopsida</taxon>
        <taxon>eudicotyledons</taxon>
        <taxon>Gunneridae</taxon>
        <taxon>Pentapetalae</taxon>
        <taxon>rosids</taxon>
        <taxon>fabids</taxon>
        <taxon>Rosales</taxon>
        <taxon>Cannabaceae</taxon>
        <taxon>Trema</taxon>
    </lineage>
</organism>
<sequence length="467" mass="53573">MFKIVLVEKKNTHPDHPQAEKENTQTDHPQAEKENTQTDHPQVEDVPCLTPILEPNEYFACKISTKSRLALTINCIKEAVKNDLEDLQWFKEQSPFGHFLDVPDHYEYSSQVMWLLLIRQACCEGRHEIWFVVNGKPIRFLLMEYALISELNCSTISDDLQVNPKPFIDRHFPKKKRKGISIENVMQKLSSMGTQSTKKRGRKNVSGRNDEKLKMALLLFVSEILLNGEKLTYGIDEFLIGLVDDMEAFKQFPWGTYSHNNLLKQLDWAIKSKAEELHKKNESETTHTYMGFVLPLAVLVYECIPAIANELLQDKKILKDFLLSGGSVAWEDETMANDAHTNVGVIVHVEATAKDALRLSPSRQERPSDLFSEIKGYLEHRLSLVKSFFRSEIALLKSDVVRIESKVDSLVTRQHNDTHDVDDTGGDYDYDAEMYYLTPPIVVYERFDGGHGEIKVEQQVETEEQPS</sequence>
<dbReference type="InParanoid" id="A0A2P5AVK4"/>
<dbReference type="OrthoDB" id="1101036at2759"/>
<gene>
    <name evidence="3" type="ORF">TorRG33x02_340120</name>
</gene>
<keyword evidence="4" id="KW-1185">Reference proteome</keyword>
<name>A0A2P5AVK4_TREOI</name>
<proteinExistence type="predicted"/>
<reference evidence="4" key="1">
    <citation type="submission" date="2016-06" db="EMBL/GenBank/DDBJ databases">
        <title>Parallel loss of symbiosis genes in relatives of nitrogen-fixing non-legume Parasponia.</title>
        <authorList>
            <person name="Van Velzen R."/>
            <person name="Holmer R."/>
            <person name="Bu F."/>
            <person name="Rutten L."/>
            <person name="Van Zeijl A."/>
            <person name="Liu W."/>
            <person name="Santuari L."/>
            <person name="Cao Q."/>
            <person name="Sharma T."/>
            <person name="Shen D."/>
            <person name="Roswanjaya Y."/>
            <person name="Wardhani T."/>
            <person name="Kalhor M.S."/>
            <person name="Jansen J."/>
            <person name="Van den Hoogen J."/>
            <person name="Gungor B."/>
            <person name="Hartog M."/>
            <person name="Hontelez J."/>
            <person name="Verver J."/>
            <person name="Yang W.-C."/>
            <person name="Schijlen E."/>
            <person name="Repin R."/>
            <person name="Schilthuizen M."/>
            <person name="Schranz E."/>
            <person name="Heidstra R."/>
            <person name="Miyata K."/>
            <person name="Fedorova E."/>
            <person name="Kohlen W."/>
            <person name="Bisseling T."/>
            <person name="Smit S."/>
            <person name="Geurts R."/>
        </authorList>
    </citation>
    <scope>NUCLEOTIDE SEQUENCE [LARGE SCALE GENOMIC DNA]</scope>
    <source>
        <strain evidence="4">cv. RG33-2</strain>
    </source>
</reference>
<feature type="region of interest" description="Disordered" evidence="1">
    <location>
        <begin position="9"/>
        <end position="43"/>
    </location>
</feature>
<feature type="domain" description="DUF1985" evidence="2">
    <location>
        <begin position="117"/>
        <end position="264"/>
    </location>
</feature>
<evidence type="ECO:0000313" key="3">
    <source>
        <dbReference type="EMBL" id="PON40566.1"/>
    </source>
</evidence>
<dbReference type="AlphaFoldDB" id="A0A2P5AVK4"/>
<evidence type="ECO:0000313" key="4">
    <source>
        <dbReference type="Proteomes" id="UP000237000"/>
    </source>
</evidence>
<accession>A0A2P5AVK4</accession>
<dbReference type="InterPro" id="IPR015410">
    <property type="entry name" value="DUF1985"/>
</dbReference>
<dbReference type="Proteomes" id="UP000237000">
    <property type="component" value="Unassembled WGS sequence"/>
</dbReference>